<evidence type="ECO:0000313" key="11">
    <source>
        <dbReference type="EMBL" id="EPE29759.1"/>
    </source>
</evidence>
<organism evidence="11 12">
    <name type="scientific">Glarea lozoyensis (strain ATCC 20868 / MF5171)</name>
    <dbReference type="NCBI Taxonomy" id="1116229"/>
    <lineage>
        <taxon>Eukaryota</taxon>
        <taxon>Fungi</taxon>
        <taxon>Dikarya</taxon>
        <taxon>Ascomycota</taxon>
        <taxon>Pezizomycotina</taxon>
        <taxon>Leotiomycetes</taxon>
        <taxon>Helotiales</taxon>
        <taxon>Helotiaceae</taxon>
        <taxon>Glarea</taxon>
    </lineage>
</organism>
<evidence type="ECO:0000256" key="7">
    <source>
        <dbReference type="ARBA" id="ARBA00023242"/>
    </source>
</evidence>
<keyword evidence="3" id="KW-0156">Chromatin regulator</keyword>
<dbReference type="PROSITE" id="PS50014">
    <property type="entry name" value="BROMODOMAIN_2"/>
    <property type="match status" value="2"/>
</dbReference>
<dbReference type="InterPro" id="IPR001487">
    <property type="entry name" value="Bromodomain"/>
</dbReference>
<keyword evidence="12" id="KW-1185">Reference proteome</keyword>
<dbReference type="EMBL" id="KE145367">
    <property type="protein sequence ID" value="EPE29759.1"/>
    <property type="molecule type" value="Genomic_DNA"/>
</dbReference>
<dbReference type="InterPro" id="IPR037382">
    <property type="entry name" value="Rsc/polybromo"/>
</dbReference>
<feature type="compositionally biased region" description="Low complexity" evidence="9">
    <location>
        <begin position="487"/>
        <end position="515"/>
    </location>
</feature>
<feature type="region of interest" description="Disordered" evidence="9">
    <location>
        <begin position="373"/>
        <end position="515"/>
    </location>
</feature>
<dbReference type="InterPro" id="IPR036427">
    <property type="entry name" value="Bromodomain-like_sf"/>
</dbReference>
<dbReference type="PANTHER" id="PTHR16062">
    <property type="entry name" value="SWI/SNF-RELATED"/>
    <property type="match status" value="1"/>
</dbReference>
<protein>
    <submittedName>
        <fullName evidence="11">Bromodomain-containing protein</fullName>
    </submittedName>
</protein>
<dbReference type="PANTHER" id="PTHR16062:SF22">
    <property type="entry name" value="HISTONE-LYSINE N-METHYLTRANSFERASE ASH1L"/>
    <property type="match status" value="1"/>
</dbReference>
<proteinExistence type="predicted"/>
<dbReference type="GO" id="GO:0003682">
    <property type="term" value="F:chromatin binding"/>
    <property type="evidence" value="ECO:0007669"/>
    <property type="project" value="TreeGrafter"/>
</dbReference>
<evidence type="ECO:0000313" key="12">
    <source>
        <dbReference type="Proteomes" id="UP000016922"/>
    </source>
</evidence>
<dbReference type="Proteomes" id="UP000016922">
    <property type="component" value="Unassembled WGS sequence"/>
</dbReference>
<keyword evidence="6" id="KW-0804">Transcription</keyword>
<feature type="compositionally biased region" description="Polar residues" evidence="9">
    <location>
        <begin position="383"/>
        <end position="392"/>
    </location>
</feature>
<comment type="subcellular location">
    <subcellularLocation>
        <location evidence="1">Nucleus</location>
    </subcellularLocation>
</comment>
<dbReference type="GO" id="GO:0006368">
    <property type="term" value="P:transcription elongation by RNA polymerase II"/>
    <property type="evidence" value="ECO:0007669"/>
    <property type="project" value="TreeGrafter"/>
</dbReference>
<dbReference type="HOGENOM" id="CLU_012767_0_0_1"/>
<accession>S3CXV2</accession>
<name>S3CXV2_GLAL2</name>
<evidence type="ECO:0000256" key="1">
    <source>
        <dbReference type="ARBA" id="ARBA00004123"/>
    </source>
</evidence>
<evidence type="ECO:0000256" key="5">
    <source>
        <dbReference type="ARBA" id="ARBA00023117"/>
    </source>
</evidence>
<keyword evidence="4" id="KW-0805">Transcription regulation</keyword>
<gene>
    <name evidence="11" type="ORF">GLAREA_00919</name>
</gene>
<feature type="region of interest" description="Disordered" evidence="9">
    <location>
        <begin position="161"/>
        <end position="214"/>
    </location>
</feature>
<feature type="domain" description="Bromo" evidence="10">
    <location>
        <begin position="58"/>
        <end position="128"/>
    </location>
</feature>
<dbReference type="RefSeq" id="XP_008083868.1">
    <property type="nucleotide sequence ID" value="XM_008085677.1"/>
</dbReference>
<dbReference type="AlphaFoldDB" id="S3CXV2"/>
<dbReference type="Gene3D" id="1.20.920.10">
    <property type="entry name" value="Bromodomain-like"/>
    <property type="match status" value="2"/>
</dbReference>
<evidence type="ECO:0000256" key="4">
    <source>
        <dbReference type="ARBA" id="ARBA00023015"/>
    </source>
</evidence>
<dbReference type="eggNOG" id="KOG1827">
    <property type="taxonomic scope" value="Eukaryota"/>
</dbReference>
<feature type="compositionally biased region" description="Polar residues" evidence="9">
    <location>
        <begin position="403"/>
        <end position="414"/>
    </location>
</feature>
<dbReference type="OrthoDB" id="6017at2759"/>
<evidence type="ECO:0000256" key="3">
    <source>
        <dbReference type="ARBA" id="ARBA00022853"/>
    </source>
</evidence>
<dbReference type="STRING" id="1116229.S3CXV2"/>
<dbReference type="SMART" id="SM00297">
    <property type="entry name" value="BROMO"/>
    <property type="match status" value="2"/>
</dbReference>
<feature type="compositionally biased region" description="Basic and acidic residues" evidence="9">
    <location>
        <begin position="1"/>
        <end position="11"/>
    </location>
</feature>
<feature type="region of interest" description="Disordered" evidence="9">
    <location>
        <begin position="1"/>
        <end position="44"/>
    </location>
</feature>
<sequence>MDKKRKSKGGDEDADDHATKKRKMPSDSIDLSQPETAEGTTQQGLKLVDILKKTEDKSGRVISTSFLTLPNPRQFPEYYKVIRMPIALDNIREKLVRREFANLTDLESYFKRMISNAKEYNTKGSEVYDDAERLRKALSNYMTKHNPAYKLIPGYVAAPTPFPAEPGESDLEDAEGEPDSEVETAAPVKKTPRGRTKIQIRTQPPPKKSITPSVQDGLYSKVPFSKLTFQQAQEKILEELITQKESPDEQFRIYEVFVDLPPRSLRDYYKLITNPASLDSVQKKVKGGKENVSEFKSWATFEKEMKYIWNNAWKYNEDGSEISILAKNLQASFYKLFKEAKQAVPEPAGPKIKLKMPEQPQPQATPKITLKLAGKGNPAESPAPQTNGSNALPANGARRNPFGGSSSVVTTAPNLDQLERVKSASVSVSSPTPSAVAPVKNEESARNSPAVAAVGYPSNRGGSQAVSTPGLPTPSAGMPPPSTPGLSNNGMTNNGNSNYTSGYAQSFPHQPQFQPQHSSFESKWRQPGKTAADAMITNVTLATHKGLNISKHFHMDLPPSPTMAQQSFTINLPHTHYYLQIKPTISPSILDRQYKLFVTSGSQRLHAMPLLPGHQLEQQRPLFEARLLPGVNRIEIELIAALPKGASKTANGQDVELEKITVFANLLKDPQQR</sequence>
<dbReference type="Pfam" id="PF00439">
    <property type="entry name" value="Bromodomain"/>
    <property type="match status" value="2"/>
</dbReference>
<dbReference type="Pfam" id="PF22994">
    <property type="entry name" value="RSC4_Ig_like"/>
    <property type="match status" value="1"/>
</dbReference>
<dbReference type="GO" id="GO:0016586">
    <property type="term" value="C:RSC-type complex"/>
    <property type="evidence" value="ECO:0007669"/>
    <property type="project" value="InterPro"/>
</dbReference>
<evidence type="ECO:0000259" key="10">
    <source>
        <dbReference type="PROSITE" id="PS50014"/>
    </source>
</evidence>
<keyword evidence="5 8" id="KW-0103">Bromodomain</keyword>
<feature type="domain" description="Bromo" evidence="10">
    <location>
        <begin position="246"/>
        <end position="323"/>
    </location>
</feature>
<dbReference type="CDD" id="cd04369">
    <property type="entry name" value="Bromodomain"/>
    <property type="match status" value="2"/>
</dbReference>
<feature type="compositionally biased region" description="Low complexity" evidence="9">
    <location>
        <begin position="423"/>
        <end position="439"/>
    </location>
</feature>
<keyword evidence="2" id="KW-0677">Repeat</keyword>
<dbReference type="SUPFAM" id="SSF47370">
    <property type="entry name" value="Bromodomain"/>
    <property type="match status" value="2"/>
</dbReference>
<feature type="compositionally biased region" description="Polar residues" evidence="9">
    <location>
        <begin position="29"/>
        <end position="44"/>
    </location>
</feature>
<dbReference type="InterPro" id="IPR054551">
    <property type="entry name" value="RSC4_Ig-like"/>
</dbReference>
<dbReference type="OMA" id="LWTNAYF"/>
<feature type="compositionally biased region" description="Acidic residues" evidence="9">
    <location>
        <begin position="167"/>
        <end position="182"/>
    </location>
</feature>
<evidence type="ECO:0000256" key="2">
    <source>
        <dbReference type="ARBA" id="ARBA00022737"/>
    </source>
</evidence>
<evidence type="ECO:0000256" key="6">
    <source>
        <dbReference type="ARBA" id="ARBA00023163"/>
    </source>
</evidence>
<keyword evidence="7" id="KW-0539">Nucleus</keyword>
<dbReference type="KEGG" id="glz:GLAREA_00919"/>
<dbReference type="GO" id="GO:0006338">
    <property type="term" value="P:chromatin remodeling"/>
    <property type="evidence" value="ECO:0007669"/>
    <property type="project" value="InterPro"/>
</dbReference>
<evidence type="ECO:0000256" key="9">
    <source>
        <dbReference type="SAM" id="MobiDB-lite"/>
    </source>
</evidence>
<dbReference type="GeneID" id="19459977"/>
<reference evidence="11 12" key="1">
    <citation type="journal article" date="2013" name="BMC Genomics">
        <title>Genomics-driven discovery of the pneumocandin biosynthetic gene cluster in the fungus Glarea lozoyensis.</title>
        <authorList>
            <person name="Chen L."/>
            <person name="Yue Q."/>
            <person name="Zhang X."/>
            <person name="Xiang M."/>
            <person name="Wang C."/>
            <person name="Li S."/>
            <person name="Che Y."/>
            <person name="Ortiz-Lopez F.J."/>
            <person name="Bills G.F."/>
            <person name="Liu X."/>
            <person name="An Z."/>
        </authorList>
    </citation>
    <scope>NUCLEOTIDE SEQUENCE [LARGE SCALE GENOMIC DNA]</scope>
    <source>
        <strain evidence="12">ATCC 20868 / MF5171</strain>
    </source>
</reference>
<evidence type="ECO:0000256" key="8">
    <source>
        <dbReference type="PROSITE-ProRule" id="PRU00035"/>
    </source>
</evidence>